<dbReference type="Proteomes" id="UP000715095">
    <property type="component" value="Unassembled WGS sequence"/>
</dbReference>
<reference evidence="3 4" key="1">
    <citation type="journal article" date="2021" name="Sci. Rep.">
        <title>The distribution of antibiotic resistance genes in chicken gut microbiota commensals.</title>
        <authorList>
            <person name="Juricova H."/>
            <person name="Matiasovicova J."/>
            <person name="Kubasova T."/>
            <person name="Cejkova D."/>
            <person name="Rychlik I."/>
        </authorList>
    </citation>
    <scope>NUCLEOTIDE SEQUENCE [LARGE SCALE GENOMIC DNA]</scope>
    <source>
        <strain evidence="3 4">An829</strain>
    </source>
</reference>
<evidence type="ECO:0000313" key="4">
    <source>
        <dbReference type="Proteomes" id="UP000715095"/>
    </source>
</evidence>
<keyword evidence="4" id="KW-1185">Reference proteome</keyword>
<feature type="transmembrane region" description="Helical" evidence="1">
    <location>
        <begin position="31"/>
        <end position="50"/>
    </location>
</feature>
<dbReference type="SUPFAM" id="SSF103481">
    <property type="entry name" value="Multidrug resistance efflux transporter EmrE"/>
    <property type="match status" value="1"/>
</dbReference>
<feature type="domain" description="EamA" evidence="2">
    <location>
        <begin position="8"/>
        <end position="116"/>
    </location>
</feature>
<dbReference type="Pfam" id="PF00892">
    <property type="entry name" value="EamA"/>
    <property type="match status" value="1"/>
</dbReference>
<keyword evidence="1" id="KW-0812">Transmembrane</keyword>
<accession>A0ABS2DVE5</accession>
<evidence type="ECO:0000256" key="1">
    <source>
        <dbReference type="SAM" id="Phobius"/>
    </source>
</evidence>
<feature type="transmembrane region" description="Helical" evidence="1">
    <location>
        <begin position="88"/>
        <end position="109"/>
    </location>
</feature>
<comment type="caution">
    <text evidence="3">The sequence shown here is derived from an EMBL/GenBank/DDBJ whole genome shotgun (WGS) entry which is preliminary data.</text>
</comment>
<keyword evidence="1" id="KW-1133">Transmembrane helix</keyword>
<proteinExistence type="predicted"/>
<feature type="non-terminal residue" evidence="3">
    <location>
        <position position="118"/>
    </location>
</feature>
<protein>
    <submittedName>
        <fullName evidence="3">EamA family transporter</fullName>
    </submittedName>
</protein>
<organism evidence="3 4">
    <name type="scientific">Sutterella massiliensis</name>
    <dbReference type="NCBI Taxonomy" id="1816689"/>
    <lineage>
        <taxon>Bacteria</taxon>
        <taxon>Pseudomonadati</taxon>
        <taxon>Pseudomonadota</taxon>
        <taxon>Betaproteobacteria</taxon>
        <taxon>Burkholderiales</taxon>
        <taxon>Sutterellaceae</taxon>
        <taxon>Sutterella</taxon>
    </lineage>
</organism>
<name>A0ABS2DVE5_9BURK</name>
<dbReference type="InterPro" id="IPR037185">
    <property type="entry name" value="EmrE-like"/>
</dbReference>
<dbReference type="InterPro" id="IPR000620">
    <property type="entry name" value="EamA_dom"/>
</dbReference>
<dbReference type="EMBL" id="JACJJC010000266">
    <property type="protein sequence ID" value="MBM6705264.1"/>
    <property type="molecule type" value="Genomic_DNA"/>
</dbReference>
<evidence type="ECO:0000259" key="2">
    <source>
        <dbReference type="Pfam" id="PF00892"/>
    </source>
</evidence>
<gene>
    <name evidence="3" type="ORF">H6A60_12400</name>
</gene>
<feature type="transmembrane region" description="Helical" evidence="1">
    <location>
        <begin position="62"/>
        <end position="82"/>
    </location>
</feature>
<keyword evidence="1" id="KW-0472">Membrane</keyword>
<evidence type="ECO:0000313" key="3">
    <source>
        <dbReference type="EMBL" id="MBM6705264.1"/>
    </source>
</evidence>
<dbReference type="RefSeq" id="WP_205105128.1">
    <property type="nucleotide sequence ID" value="NZ_JACJJC010000266.1"/>
</dbReference>
<sequence>MSASTARFALIIAALVWRTNGLVVKLASASPMAMICMRCGVAALLIFFYGRAKHLSLFRLSSAQIIGAISYFVMAASIAVAMKFTTAASAIALQYTAPVFVALLTATVLRERILTRDV</sequence>